<dbReference type="PANTHER" id="PTHR13479:SF40">
    <property type="entry name" value="SMALL RIBOSOMAL SUBUNIT PROTEIN BS18M"/>
    <property type="match status" value="1"/>
</dbReference>
<dbReference type="PANTHER" id="PTHR13479">
    <property type="entry name" value="30S RIBOSOMAL PROTEIN S18"/>
    <property type="match status" value="1"/>
</dbReference>
<dbReference type="HAMAP" id="MF_00270">
    <property type="entry name" value="Ribosomal_bS18"/>
    <property type="match status" value="1"/>
</dbReference>
<dbReference type="NCBIfam" id="TIGR00165">
    <property type="entry name" value="S18"/>
    <property type="match status" value="1"/>
</dbReference>
<evidence type="ECO:0000256" key="3">
    <source>
        <dbReference type="ARBA" id="ARBA00023274"/>
    </source>
</evidence>
<keyword evidence="2 4" id="KW-0689">Ribosomal protein</keyword>
<accession>A0ABY8MEX1</accession>
<comment type="subunit">
    <text evidence="4">Part of the 30S ribosomal subunit. Forms a tight heterodimer with protein bS6.</text>
</comment>
<feature type="compositionally biased region" description="Basic and acidic residues" evidence="6">
    <location>
        <begin position="22"/>
        <end position="32"/>
    </location>
</feature>
<evidence type="ECO:0000313" key="8">
    <source>
        <dbReference type="Proteomes" id="UP001228690"/>
    </source>
</evidence>
<dbReference type="SUPFAM" id="SSF46911">
    <property type="entry name" value="Ribosomal protein S18"/>
    <property type="match status" value="1"/>
</dbReference>
<dbReference type="GO" id="GO:0005840">
    <property type="term" value="C:ribosome"/>
    <property type="evidence" value="ECO:0007669"/>
    <property type="project" value="UniProtKB-KW"/>
</dbReference>
<name>A0ABY8MEX1_9SPIO</name>
<proteinExistence type="inferred from homology"/>
<evidence type="ECO:0000256" key="4">
    <source>
        <dbReference type="HAMAP-Rule" id="MF_00270"/>
    </source>
</evidence>
<comment type="function">
    <text evidence="4">Binds as a heterodimer with protein bS6 to the central domain of the 16S rRNA, where it helps stabilize the platform of the 30S subunit.</text>
</comment>
<dbReference type="PRINTS" id="PR00974">
    <property type="entry name" value="RIBOSOMALS18"/>
</dbReference>
<reference evidence="7 8" key="1">
    <citation type="submission" date="2023-04" db="EMBL/GenBank/DDBJ databases">
        <title>Spirochaete genome identified in red abalone sample constitutes a novel genus.</title>
        <authorList>
            <person name="Sharma S.P."/>
            <person name="Purcell C.M."/>
            <person name="Hyde J.R."/>
            <person name="Severin A.J."/>
        </authorList>
    </citation>
    <scope>NUCLEOTIDE SEQUENCE [LARGE SCALE GENOMIC DNA]</scope>
    <source>
        <strain evidence="7 8">SP-2023</strain>
    </source>
</reference>
<keyword evidence="4" id="KW-0699">rRNA-binding</keyword>
<comment type="similarity">
    <text evidence="1 4 5">Belongs to the bacterial ribosomal protein bS18 family.</text>
</comment>
<keyword evidence="3 4" id="KW-0687">Ribonucleoprotein</keyword>
<dbReference type="EMBL" id="CP123443">
    <property type="protein sequence ID" value="WGK68540.1"/>
    <property type="molecule type" value="Genomic_DNA"/>
</dbReference>
<evidence type="ECO:0000256" key="2">
    <source>
        <dbReference type="ARBA" id="ARBA00022980"/>
    </source>
</evidence>
<evidence type="ECO:0000313" key="7">
    <source>
        <dbReference type="EMBL" id="WGK68540.1"/>
    </source>
</evidence>
<evidence type="ECO:0000256" key="5">
    <source>
        <dbReference type="RuleBase" id="RU003910"/>
    </source>
</evidence>
<protein>
    <recommendedName>
        <fullName evidence="4">Small ribosomal subunit protein bS18</fullName>
    </recommendedName>
</protein>
<evidence type="ECO:0000256" key="1">
    <source>
        <dbReference type="ARBA" id="ARBA00005589"/>
    </source>
</evidence>
<dbReference type="InterPro" id="IPR001648">
    <property type="entry name" value="Ribosomal_bS18"/>
</dbReference>
<keyword evidence="8" id="KW-1185">Reference proteome</keyword>
<keyword evidence="4" id="KW-0694">RNA-binding</keyword>
<dbReference type="Pfam" id="PF01084">
    <property type="entry name" value="Ribosomal_S18"/>
    <property type="match status" value="1"/>
</dbReference>
<dbReference type="InterPro" id="IPR036870">
    <property type="entry name" value="Ribosomal_bS18_sf"/>
</dbReference>
<organism evidence="7 8">
    <name type="scientific">Candidatus Haliotispira prima</name>
    <dbReference type="NCBI Taxonomy" id="3034016"/>
    <lineage>
        <taxon>Bacteria</taxon>
        <taxon>Pseudomonadati</taxon>
        <taxon>Spirochaetota</taxon>
        <taxon>Spirochaetia</taxon>
        <taxon>Spirochaetales</taxon>
        <taxon>Spirochaetaceae</taxon>
        <taxon>Candidatus Haliotispira</taxon>
    </lineage>
</organism>
<evidence type="ECO:0000256" key="6">
    <source>
        <dbReference type="SAM" id="MobiDB-lite"/>
    </source>
</evidence>
<sequence length="119" mass="14017">MSTENEVTEKKPEQSSGNQSENSRENYRENREGGGSGPRPERRFNNNRRRFQSRRKVCRFCKNTMTMNYRDPESMKRFITERGKILPRRITGTCAKHQRQLALTIKRARVLALLPFVAK</sequence>
<feature type="region of interest" description="Disordered" evidence="6">
    <location>
        <begin position="1"/>
        <end position="50"/>
    </location>
</feature>
<dbReference type="Proteomes" id="UP001228690">
    <property type="component" value="Chromosome"/>
</dbReference>
<dbReference type="Gene3D" id="4.10.640.10">
    <property type="entry name" value="Ribosomal protein S18"/>
    <property type="match status" value="1"/>
</dbReference>
<dbReference type="RefSeq" id="WP_326926725.1">
    <property type="nucleotide sequence ID" value="NZ_CP123443.1"/>
</dbReference>
<gene>
    <name evidence="4 7" type="primary">rpsR</name>
    <name evidence="7" type="ORF">P0082_08620</name>
</gene>